<feature type="transmembrane region" description="Helical" evidence="2">
    <location>
        <begin position="79"/>
        <end position="101"/>
    </location>
</feature>
<evidence type="ECO:0000313" key="3">
    <source>
        <dbReference type="EMBL" id="GFF35847.1"/>
    </source>
</evidence>
<dbReference type="EMBL" id="BLKC01000027">
    <property type="protein sequence ID" value="GFF35847.1"/>
    <property type="molecule type" value="Genomic_DNA"/>
</dbReference>
<comment type="caution">
    <text evidence="3">The sequence shown here is derived from an EMBL/GenBank/DDBJ whole genome shotgun (WGS) entry which is preliminary data.</text>
</comment>
<reference evidence="3 4" key="1">
    <citation type="submission" date="2020-01" db="EMBL/GenBank/DDBJ databases">
        <title>Draft genome sequence of Aspergillus udagawae IFM 46972.</title>
        <authorList>
            <person name="Takahashi H."/>
            <person name="Yaguchi T."/>
        </authorList>
    </citation>
    <scope>NUCLEOTIDE SEQUENCE [LARGE SCALE GENOMIC DNA]</scope>
    <source>
        <strain evidence="3 4">IFM 46972</strain>
    </source>
</reference>
<feature type="compositionally biased region" description="Polar residues" evidence="1">
    <location>
        <begin position="18"/>
        <end position="32"/>
    </location>
</feature>
<feature type="transmembrane region" description="Helical" evidence="2">
    <location>
        <begin position="121"/>
        <end position="145"/>
    </location>
</feature>
<keyword evidence="2" id="KW-0472">Membrane</keyword>
<name>A0A8H3NTJ8_9EURO</name>
<gene>
    <name evidence="3" type="ORF">IFM46972_04692</name>
</gene>
<protein>
    <submittedName>
        <fullName evidence="3">Uncharacterized protein</fullName>
    </submittedName>
</protein>
<evidence type="ECO:0000256" key="2">
    <source>
        <dbReference type="SAM" id="Phobius"/>
    </source>
</evidence>
<feature type="transmembrane region" description="Helical" evidence="2">
    <location>
        <begin position="298"/>
        <end position="319"/>
    </location>
</feature>
<proteinExistence type="predicted"/>
<evidence type="ECO:0000313" key="4">
    <source>
        <dbReference type="Proteomes" id="UP000465221"/>
    </source>
</evidence>
<sequence length="596" mass="65457">MWLDIKVVCTAPDANVQGLTTPPSSIHSTSDMYQPKPCSRLREEELSEEQKQPFVEQSLHQDEEDGRDFDTASATRSGCIAAVSTGVILSLLCLISGVYLLRTNQATLGASASISTSGREAMALAINIILALCTDGMMFVHSVSLRWALYREERLEFNTNIRLFTSSKRFGPNKWYINLVALTCLVLSYASSSVLLLSVVRSENEDQSPLLINATALVALGLGLAGQAVIAVWCLVSSYKLIPTWSSNPLNTASAVMQNGDLAHHPGRCMLSVHQRQMPSQETYPMDRQGNIFQLQGMVRYILALLWSLALLAIAWPIAIATVSKSIGNASAAGQGFEPLCWRVEFKWNKINWACSRNYVTLSLSPYANDHNPNSATFSYGAEAVLCVLFVCLIQASQTVALHCLELLVNLSRDEGIWRQAYSETREAPGAQLATNPIRAAVSSWENAVLFIAKAVLHWIIGQSLIPSVTMEPSKDIESFSSTPVEDLSTHVEDLFKHGFQFDMVYSRLIVYAILAVFVATFASYLALRRPRGCQPASLGHLQTLVDLIDDWKTDLGGRMWWGDKTQLEAGPVRHAGTCWDKAVLGPICKATYAGG</sequence>
<dbReference type="Proteomes" id="UP000465221">
    <property type="component" value="Unassembled WGS sequence"/>
</dbReference>
<feature type="transmembrane region" description="Helical" evidence="2">
    <location>
        <begin position="175"/>
        <end position="198"/>
    </location>
</feature>
<keyword evidence="2" id="KW-1133">Transmembrane helix</keyword>
<evidence type="ECO:0000256" key="1">
    <source>
        <dbReference type="SAM" id="MobiDB-lite"/>
    </source>
</evidence>
<feature type="transmembrane region" description="Helical" evidence="2">
    <location>
        <begin position="509"/>
        <end position="528"/>
    </location>
</feature>
<dbReference type="AlphaFoldDB" id="A0A8H3NTJ8"/>
<organism evidence="3 4">
    <name type="scientific">Aspergillus udagawae</name>
    <dbReference type="NCBI Taxonomy" id="91492"/>
    <lineage>
        <taxon>Eukaryota</taxon>
        <taxon>Fungi</taxon>
        <taxon>Dikarya</taxon>
        <taxon>Ascomycota</taxon>
        <taxon>Pezizomycotina</taxon>
        <taxon>Eurotiomycetes</taxon>
        <taxon>Eurotiomycetidae</taxon>
        <taxon>Eurotiales</taxon>
        <taxon>Aspergillaceae</taxon>
        <taxon>Aspergillus</taxon>
        <taxon>Aspergillus subgen. Fumigati</taxon>
    </lineage>
</organism>
<keyword evidence="2" id="KW-0812">Transmembrane</keyword>
<feature type="compositionally biased region" description="Basic and acidic residues" evidence="1">
    <location>
        <begin position="40"/>
        <end position="51"/>
    </location>
</feature>
<feature type="transmembrane region" description="Helical" evidence="2">
    <location>
        <begin position="210"/>
        <end position="236"/>
    </location>
</feature>
<feature type="region of interest" description="Disordered" evidence="1">
    <location>
        <begin position="18"/>
        <end position="69"/>
    </location>
</feature>
<accession>A0A8H3NTJ8</accession>